<evidence type="ECO:0000256" key="1">
    <source>
        <dbReference type="SAM" id="MobiDB-lite"/>
    </source>
</evidence>
<feature type="transmembrane region" description="Helical" evidence="2">
    <location>
        <begin position="60"/>
        <end position="81"/>
    </location>
</feature>
<comment type="caution">
    <text evidence="3">The sequence shown here is derived from an EMBL/GenBank/DDBJ whole genome shotgun (WGS) entry which is preliminary data.</text>
</comment>
<evidence type="ECO:0000313" key="3">
    <source>
        <dbReference type="EMBL" id="KAK7472801.1"/>
    </source>
</evidence>
<evidence type="ECO:0000313" key="4">
    <source>
        <dbReference type="Proteomes" id="UP001498398"/>
    </source>
</evidence>
<organism evidence="3 4">
    <name type="scientific">Marasmiellus scandens</name>
    <dbReference type="NCBI Taxonomy" id="2682957"/>
    <lineage>
        <taxon>Eukaryota</taxon>
        <taxon>Fungi</taxon>
        <taxon>Dikarya</taxon>
        <taxon>Basidiomycota</taxon>
        <taxon>Agaricomycotina</taxon>
        <taxon>Agaricomycetes</taxon>
        <taxon>Agaricomycetidae</taxon>
        <taxon>Agaricales</taxon>
        <taxon>Marasmiineae</taxon>
        <taxon>Omphalotaceae</taxon>
        <taxon>Marasmiellus</taxon>
    </lineage>
</organism>
<keyword evidence="2" id="KW-1133">Transmembrane helix</keyword>
<feature type="transmembrane region" description="Helical" evidence="2">
    <location>
        <begin position="152"/>
        <end position="174"/>
    </location>
</feature>
<keyword evidence="2" id="KW-0472">Membrane</keyword>
<gene>
    <name evidence="3" type="ORF">VKT23_000909</name>
</gene>
<feature type="compositionally biased region" description="Basic and acidic residues" evidence="1">
    <location>
        <begin position="210"/>
        <end position="227"/>
    </location>
</feature>
<keyword evidence="4" id="KW-1185">Reference proteome</keyword>
<dbReference type="EMBL" id="JBANRG010000001">
    <property type="protein sequence ID" value="KAK7472801.1"/>
    <property type="molecule type" value="Genomic_DNA"/>
</dbReference>
<sequence length="264" mass="29322">MPKVYFKEVLFHGKTFCCCLPVRVGVICLSFLGICFGGLLSFICWFQVANAPELTSNERTAFILAGLVESFLLLASLLGFLGAIVRKQLFVQIYAYFTYIHFFVNVVVAAYLLYVVTHFSDNALEHACQGTIQNPQGQEQCGGLLKFARGVYVAVAGIVLLTEMYGALIVARYLNQIQGEKRAARASYQLSSYAFSMPNQAQYSNLSDPFPDHEHSPPPPPKWKDMEGDFDPYQEGGDHPQYSTGYTGYKYNSVPGTEGADPKK</sequence>
<proteinExistence type="predicted"/>
<feature type="transmembrane region" description="Helical" evidence="2">
    <location>
        <begin position="20"/>
        <end position="48"/>
    </location>
</feature>
<feature type="transmembrane region" description="Helical" evidence="2">
    <location>
        <begin position="93"/>
        <end position="114"/>
    </location>
</feature>
<protein>
    <submittedName>
        <fullName evidence="3">Uncharacterized protein</fullName>
    </submittedName>
</protein>
<accession>A0ABR1KBD9</accession>
<feature type="region of interest" description="Disordered" evidence="1">
    <location>
        <begin position="204"/>
        <end position="264"/>
    </location>
</feature>
<name>A0ABR1KBD9_9AGAR</name>
<keyword evidence="2" id="KW-0812">Transmembrane</keyword>
<reference evidence="3 4" key="1">
    <citation type="submission" date="2024-01" db="EMBL/GenBank/DDBJ databases">
        <title>A draft genome for the cacao thread blight pathogen Marasmiellus scandens.</title>
        <authorList>
            <person name="Baruah I.K."/>
            <person name="Leung J."/>
            <person name="Bukari Y."/>
            <person name="Amoako-Attah I."/>
            <person name="Meinhardt L.W."/>
            <person name="Bailey B.A."/>
            <person name="Cohen S.P."/>
        </authorList>
    </citation>
    <scope>NUCLEOTIDE SEQUENCE [LARGE SCALE GENOMIC DNA]</scope>
    <source>
        <strain evidence="3 4">GH-19</strain>
    </source>
</reference>
<evidence type="ECO:0000256" key="2">
    <source>
        <dbReference type="SAM" id="Phobius"/>
    </source>
</evidence>
<dbReference type="Proteomes" id="UP001498398">
    <property type="component" value="Unassembled WGS sequence"/>
</dbReference>